<accession>A0ABD0LZU3</accession>
<feature type="non-terminal residue" evidence="2">
    <location>
        <position position="1"/>
    </location>
</feature>
<evidence type="ECO:0000313" key="2">
    <source>
        <dbReference type="EMBL" id="KAK7505130.1"/>
    </source>
</evidence>
<evidence type="ECO:0000259" key="1">
    <source>
        <dbReference type="PROSITE" id="PS50041"/>
    </source>
</evidence>
<proteinExistence type="predicted"/>
<dbReference type="PANTHER" id="PTHR22803">
    <property type="entry name" value="MANNOSE, PHOSPHOLIPASE, LECTIN RECEPTOR RELATED"/>
    <property type="match status" value="1"/>
</dbReference>
<keyword evidence="3" id="KW-1185">Reference proteome</keyword>
<dbReference type="InterPro" id="IPR050111">
    <property type="entry name" value="C-type_lectin/snaclec_domain"/>
</dbReference>
<sequence>LNWTDIDQAVEKHSLVELVEHHVGPIAVTMKGLLAACTLVLLCQLGIGERLCPCGWERRGKSCYFFSSEKKSWTDAQQACRNMHPKASLVEITDSGENDFVKNELNGKHAWIGGTDAYAEGSFFWIGSFTPMTFANWRDGEPNNTGGDENCVMFYGDGQWNDGSYFDQLVFVCKM</sequence>
<reference evidence="2 3" key="1">
    <citation type="journal article" date="2023" name="Sci. Data">
        <title>Genome assembly of the Korean intertidal mud-creeper Batillaria attramentaria.</title>
        <authorList>
            <person name="Patra A.K."/>
            <person name="Ho P.T."/>
            <person name="Jun S."/>
            <person name="Lee S.J."/>
            <person name="Kim Y."/>
            <person name="Won Y.J."/>
        </authorList>
    </citation>
    <scope>NUCLEOTIDE SEQUENCE [LARGE SCALE GENOMIC DNA]</scope>
    <source>
        <strain evidence="2">Wonlab-2016</strain>
    </source>
</reference>
<dbReference type="InterPro" id="IPR016186">
    <property type="entry name" value="C-type_lectin-like/link_sf"/>
</dbReference>
<name>A0ABD0LZU3_9CAEN</name>
<dbReference type="Proteomes" id="UP001519460">
    <property type="component" value="Unassembled WGS sequence"/>
</dbReference>
<comment type="caution">
    <text evidence="2">The sequence shown here is derived from an EMBL/GenBank/DDBJ whole genome shotgun (WGS) entry which is preliminary data.</text>
</comment>
<evidence type="ECO:0000313" key="3">
    <source>
        <dbReference type="Proteomes" id="UP001519460"/>
    </source>
</evidence>
<dbReference type="SUPFAM" id="SSF56436">
    <property type="entry name" value="C-type lectin-like"/>
    <property type="match status" value="1"/>
</dbReference>
<dbReference type="Gene3D" id="3.10.100.10">
    <property type="entry name" value="Mannose-Binding Protein A, subunit A"/>
    <property type="match status" value="1"/>
</dbReference>
<dbReference type="Pfam" id="PF00059">
    <property type="entry name" value="Lectin_C"/>
    <property type="match status" value="1"/>
</dbReference>
<gene>
    <name evidence="2" type="ORF">BaRGS_00003700</name>
</gene>
<dbReference type="SMART" id="SM00034">
    <property type="entry name" value="CLECT"/>
    <property type="match status" value="1"/>
</dbReference>
<dbReference type="InterPro" id="IPR001304">
    <property type="entry name" value="C-type_lectin-like"/>
</dbReference>
<dbReference type="CDD" id="cd00037">
    <property type="entry name" value="CLECT"/>
    <property type="match status" value="1"/>
</dbReference>
<dbReference type="PROSITE" id="PS50041">
    <property type="entry name" value="C_TYPE_LECTIN_2"/>
    <property type="match status" value="1"/>
</dbReference>
<protein>
    <recommendedName>
        <fullName evidence="1">C-type lectin domain-containing protein</fullName>
    </recommendedName>
</protein>
<dbReference type="InterPro" id="IPR016187">
    <property type="entry name" value="CTDL_fold"/>
</dbReference>
<organism evidence="2 3">
    <name type="scientific">Batillaria attramentaria</name>
    <dbReference type="NCBI Taxonomy" id="370345"/>
    <lineage>
        <taxon>Eukaryota</taxon>
        <taxon>Metazoa</taxon>
        <taxon>Spiralia</taxon>
        <taxon>Lophotrochozoa</taxon>
        <taxon>Mollusca</taxon>
        <taxon>Gastropoda</taxon>
        <taxon>Caenogastropoda</taxon>
        <taxon>Sorbeoconcha</taxon>
        <taxon>Cerithioidea</taxon>
        <taxon>Batillariidae</taxon>
        <taxon>Batillaria</taxon>
    </lineage>
</organism>
<dbReference type="EMBL" id="JACVVK020000012">
    <property type="protein sequence ID" value="KAK7505130.1"/>
    <property type="molecule type" value="Genomic_DNA"/>
</dbReference>
<feature type="domain" description="C-type lectin" evidence="1">
    <location>
        <begin position="59"/>
        <end position="174"/>
    </location>
</feature>
<dbReference type="AlphaFoldDB" id="A0ABD0LZU3"/>